<protein>
    <submittedName>
        <fullName evidence="1">CRP family transcriptional regulator</fullName>
    </submittedName>
</protein>
<comment type="caution">
    <text evidence="1">The sequence shown here is derived from an EMBL/GenBank/DDBJ whole genome shotgun (WGS) entry which is preliminary data.</text>
</comment>
<accession>A0ACB5RFX1</accession>
<reference evidence="1" key="1">
    <citation type="journal article" date="2025" name="Int. J. Syst. Evol. Microbiol.">
        <title>Inconstantimicrobium mannanitabidum sp. nov., a novel member of the family Clostridiaceae isolated from anoxic soil under the treatment of reductive soil disinfestation.</title>
        <authorList>
            <person name="Ueki A."/>
            <person name="Tonouchi A."/>
            <person name="Honma S."/>
            <person name="Kaku N."/>
            <person name="Ueki K."/>
        </authorList>
    </citation>
    <scope>NUCLEOTIDE SEQUENCE</scope>
    <source>
        <strain evidence="1">TW13</strain>
    </source>
</reference>
<organism evidence="1 2">
    <name type="scientific">Inconstantimicrobium mannanitabidum</name>
    <dbReference type="NCBI Taxonomy" id="1604901"/>
    <lineage>
        <taxon>Bacteria</taxon>
        <taxon>Bacillati</taxon>
        <taxon>Bacillota</taxon>
        <taxon>Clostridia</taxon>
        <taxon>Eubacteriales</taxon>
        <taxon>Clostridiaceae</taxon>
        <taxon>Inconstantimicrobium</taxon>
    </lineage>
</organism>
<gene>
    <name evidence="1" type="ORF">rsdtw13_32540</name>
</gene>
<proteinExistence type="predicted"/>
<sequence>MSKITVEKLRELHLFDKVEENTLKELSQISLIKSYKKGENVFLDKQVVDTIYIVLAGKYSLYKIGEGAQKKVIFILGRDSILNEVIVDNLPASIFCETFEEGELLLINREKLIGLMKQDFALTTNVLNSLALKVRRLYRQMKNTTPIKIEKKLAAKFWKLSRDYGLEVEDGVAINLKMSVTYLADMFGSQRETISRAIKKLEELGLIKFKDKTIIVTDKEKLVKYFKGL</sequence>
<keyword evidence="2" id="KW-1185">Reference proteome</keyword>
<dbReference type="Proteomes" id="UP001058074">
    <property type="component" value="Unassembled WGS sequence"/>
</dbReference>
<evidence type="ECO:0000313" key="2">
    <source>
        <dbReference type="Proteomes" id="UP001058074"/>
    </source>
</evidence>
<dbReference type="EMBL" id="BROD01000001">
    <property type="protein sequence ID" value="GKX67996.1"/>
    <property type="molecule type" value="Genomic_DNA"/>
</dbReference>
<name>A0ACB5RFX1_9CLOT</name>
<evidence type="ECO:0000313" key="1">
    <source>
        <dbReference type="EMBL" id="GKX67996.1"/>
    </source>
</evidence>